<sequence length="213" mass="24236">MDEEQQFTPESKNSAQKGAAKPASIPREVKLKLQRQLNKLGYSQQILLEAAKQQNRNYSNGVLQYVATMIGRGEEMVKNYDSVSLNNINQWLELMKSSQLAELCEFEAAAAVNSIIQNETKPSPGELNGIDLNEAYKFLENALMGQPQKKLRDATKEFLSKEIELLIEEANTDESDDVARSMGQRLYDHQLLDYMEQRQKCSLDPLFLDEKLT</sequence>
<name>A0A6P8K7Z4_DROMA</name>
<keyword evidence="2" id="KW-1185">Reference proteome</keyword>
<dbReference type="AlphaFoldDB" id="A0A6P8K7Z4"/>
<feature type="region of interest" description="Disordered" evidence="1">
    <location>
        <begin position="1"/>
        <end position="24"/>
    </location>
</feature>
<protein>
    <submittedName>
        <fullName evidence="3">Uncharacterized protein LOC117140411</fullName>
    </submittedName>
</protein>
<feature type="compositionally biased region" description="Polar residues" evidence="1">
    <location>
        <begin position="1"/>
        <end position="16"/>
    </location>
</feature>
<organism evidence="2 3">
    <name type="scientific">Drosophila mauritiana</name>
    <name type="common">Fruit fly</name>
    <dbReference type="NCBI Taxonomy" id="7226"/>
    <lineage>
        <taxon>Eukaryota</taxon>
        <taxon>Metazoa</taxon>
        <taxon>Ecdysozoa</taxon>
        <taxon>Arthropoda</taxon>
        <taxon>Hexapoda</taxon>
        <taxon>Insecta</taxon>
        <taxon>Pterygota</taxon>
        <taxon>Neoptera</taxon>
        <taxon>Endopterygota</taxon>
        <taxon>Diptera</taxon>
        <taxon>Brachycera</taxon>
        <taxon>Muscomorpha</taxon>
        <taxon>Ephydroidea</taxon>
        <taxon>Drosophilidae</taxon>
        <taxon>Drosophila</taxon>
        <taxon>Sophophora</taxon>
    </lineage>
</organism>
<evidence type="ECO:0000313" key="3">
    <source>
        <dbReference type="RefSeq" id="XP_033159176.1"/>
    </source>
</evidence>
<dbReference type="RefSeq" id="XP_033159176.1">
    <property type="nucleotide sequence ID" value="XM_033303285.1"/>
</dbReference>
<gene>
    <name evidence="3" type="primary">LOC117140411</name>
</gene>
<dbReference type="GeneID" id="117140411"/>
<dbReference type="Proteomes" id="UP000515162">
    <property type="component" value="Chromosome 3L"/>
</dbReference>
<proteinExistence type="predicted"/>
<evidence type="ECO:0000256" key="1">
    <source>
        <dbReference type="SAM" id="MobiDB-lite"/>
    </source>
</evidence>
<evidence type="ECO:0000313" key="2">
    <source>
        <dbReference type="Proteomes" id="UP000515162"/>
    </source>
</evidence>
<reference evidence="3" key="1">
    <citation type="submission" date="2025-08" db="UniProtKB">
        <authorList>
            <consortium name="RefSeq"/>
        </authorList>
    </citation>
    <scope>IDENTIFICATION</scope>
    <source>
        <strain evidence="3">Mau12</strain>
        <tissue evidence="3">Whole Body</tissue>
    </source>
</reference>
<accession>A0A6P8K7Z4</accession>